<dbReference type="Pfam" id="PF12389">
    <property type="entry name" value="Peptidase_M73"/>
    <property type="match status" value="1"/>
</dbReference>
<dbReference type="InterPro" id="IPR022121">
    <property type="entry name" value="Peptidase_M73_camelysin"/>
</dbReference>
<name>A0A2W3Z0V0_9ENTE</name>
<organism evidence="1 2">
    <name type="scientific">Enterococcus plantarum</name>
    <dbReference type="NCBI Taxonomy" id="1077675"/>
    <lineage>
        <taxon>Bacteria</taxon>
        <taxon>Bacillati</taxon>
        <taxon>Bacillota</taxon>
        <taxon>Bacilli</taxon>
        <taxon>Lactobacillales</taxon>
        <taxon>Enterococcaceae</taxon>
        <taxon>Enterococcus</taxon>
    </lineage>
</organism>
<dbReference type="OrthoDB" id="2058406at2"/>
<gene>
    <name evidence="1" type="ORF">CI088_13405</name>
</gene>
<evidence type="ECO:0000313" key="2">
    <source>
        <dbReference type="Proteomes" id="UP000249828"/>
    </source>
</evidence>
<sequence>MKSKKKVVHFLWILPVLAVLLLIGSVTAYAAMMMSEEKVNLFQVGNLQTKVKEVFTEPTTIKPNESVTKEVSVENTGTVDQFVRVMLQPEIRLENGESTRLLPSKIGEEVLLELNLTDWTLGEDGYYYYLNVLKSGTPNNTTKNLFTEVKLKQDLGLEYHNATFNLLVKVEAINCAKYAYRDAWWQGSTPSSGALEAIDKKLAEHAE</sequence>
<reference evidence="1 2" key="1">
    <citation type="submission" date="2017-11" db="EMBL/GenBank/DDBJ databases">
        <title>Draft genome sequence of Enterococcus plantarum TRW2 strain isolated from lettuce.</title>
        <authorList>
            <person name="Kim E.B."/>
            <person name="Marco M.L."/>
            <person name="Williams T.R."/>
            <person name="You I.H."/>
        </authorList>
    </citation>
    <scope>NUCLEOTIDE SEQUENCE [LARGE SCALE GENOMIC DNA]</scope>
    <source>
        <strain evidence="1 2">TRW2</strain>
    </source>
</reference>
<comment type="caution">
    <text evidence="1">The sequence shown here is derived from an EMBL/GenBank/DDBJ whole genome shotgun (WGS) entry which is preliminary data.</text>
</comment>
<dbReference type="EMBL" id="PIEU01000111">
    <property type="protein sequence ID" value="PZL70880.1"/>
    <property type="molecule type" value="Genomic_DNA"/>
</dbReference>
<dbReference type="RefSeq" id="WP_069653840.1">
    <property type="nucleotide sequence ID" value="NZ_JAFLVY010000044.1"/>
</dbReference>
<dbReference type="STRING" id="1077675.BCR22_12200"/>
<evidence type="ECO:0000313" key="1">
    <source>
        <dbReference type="EMBL" id="PZL70880.1"/>
    </source>
</evidence>
<dbReference type="Proteomes" id="UP000249828">
    <property type="component" value="Unassembled WGS sequence"/>
</dbReference>
<proteinExistence type="predicted"/>
<accession>A0A2W3Z0V0</accession>
<evidence type="ECO:0008006" key="3">
    <source>
        <dbReference type="Google" id="ProtNLM"/>
    </source>
</evidence>
<keyword evidence="2" id="KW-1185">Reference proteome</keyword>
<dbReference type="AlphaFoldDB" id="A0A2W3Z0V0"/>
<protein>
    <recommendedName>
        <fullName evidence="3">Alternate signal-mediated exported protein</fullName>
    </recommendedName>
</protein>